<name>A0A4U9XIF6_9STRE</name>
<keyword evidence="1" id="KW-1133">Transmembrane helix</keyword>
<dbReference type="RefSeq" id="WP_077323069.1">
    <property type="nucleotide sequence ID" value="NZ_CABEHT010000001.1"/>
</dbReference>
<protein>
    <submittedName>
        <fullName evidence="2">Predicted integral membrane protein</fullName>
    </submittedName>
</protein>
<accession>A0A4U9XIF6</accession>
<dbReference type="AlphaFoldDB" id="A0A4U9XIF6"/>
<dbReference type="Proteomes" id="UP000394068">
    <property type="component" value="Unassembled WGS sequence"/>
</dbReference>
<gene>
    <name evidence="2" type="ORF">NCTC5386_00378</name>
</gene>
<organism evidence="2 3">
    <name type="scientific">Streptococcus pseudoporcinus</name>
    <dbReference type="NCBI Taxonomy" id="361101"/>
    <lineage>
        <taxon>Bacteria</taxon>
        <taxon>Bacillati</taxon>
        <taxon>Bacillota</taxon>
        <taxon>Bacilli</taxon>
        <taxon>Lactobacillales</taxon>
        <taxon>Streptococcaceae</taxon>
        <taxon>Streptococcus</taxon>
    </lineage>
</organism>
<feature type="transmembrane region" description="Helical" evidence="1">
    <location>
        <begin position="56"/>
        <end position="74"/>
    </location>
</feature>
<evidence type="ECO:0000313" key="2">
    <source>
        <dbReference type="EMBL" id="VTS12565.1"/>
    </source>
</evidence>
<dbReference type="Pfam" id="PF13630">
    <property type="entry name" value="SdpI"/>
    <property type="match status" value="1"/>
</dbReference>
<keyword evidence="1" id="KW-0812">Transmembrane</keyword>
<feature type="transmembrane region" description="Helical" evidence="1">
    <location>
        <begin position="154"/>
        <end position="173"/>
    </location>
</feature>
<reference evidence="2 3" key="1">
    <citation type="submission" date="2019-05" db="EMBL/GenBank/DDBJ databases">
        <authorList>
            <consortium name="Pathogen Informatics"/>
        </authorList>
    </citation>
    <scope>NUCLEOTIDE SEQUENCE [LARGE SCALE GENOMIC DNA]</scope>
    <source>
        <strain evidence="2 3">NCTC5386</strain>
    </source>
</reference>
<feature type="transmembrane region" description="Helical" evidence="1">
    <location>
        <begin position="31"/>
        <end position="49"/>
    </location>
</feature>
<keyword evidence="1" id="KW-0472">Membrane</keyword>
<evidence type="ECO:0000313" key="3">
    <source>
        <dbReference type="Proteomes" id="UP000394068"/>
    </source>
</evidence>
<proteinExistence type="predicted"/>
<sequence>MKNKKFNKLLMIISFIAFLITYYLTSYQYSSIVGLVYTLLITIQVLVFFNNNVKNNLHWLLTLAFAVIMVLSVVNSSTVIDTKLSLFLLCSVIIFIGNLCSLIPYNPFIGIRIFSTRNDEGNWRATHNILANLSIPISCLILFLSNFLNLNIVVTISFIIWLVLPIIYSIWIYPKKGEN</sequence>
<feature type="transmembrane region" description="Helical" evidence="1">
    <location>
        <begin position="129"/>
        <end position="148"/>
    </location>
</feature>
<evidence type="ECO:0000256" key="1">
    <source>
        <dbReference type="SAM" id="Phobius"/>
    </source>
</evidence>
<dbReference type="EMBL" id="CABEHT010000001">
    <property type="protein sequence ID" value="VTS12565.1"/>
    <property type="molecule type" value="Genomic_DNA"/>
</dbReference>
<dbReference type="InterPro" id="IPR025962">
    <property type="entry name" value="SdpI/YhfL"/>
</dbReference>
<feature type="transmembrane region" description="Helical" evidence="1">
    <location>
        <begin position="86"/>
        <end position="108"/>
    </location>
</feature>
<feature type="transmembrane region" description="Helical" evidence="1">
    <location>
        <begin position="9"/>
        <end position="25"/>
    </location>
</feature>